<keyword evidence="2" id="KW-1185">Reference proteome</keyword>
<organism evidence="1 2">
    <name type="scientific">Bosea massiliensis</name>
    <dbReference type="NCBI Taxonomy" id="151419"/>
    <lineage>
        <taxon>Bacteria</taxon>
        <taxon>Pseudomonadati</taxon>
        <taxon>Pseudomonadota</taxon>
        <taxon>Alphaproteobacteria</taxon>
        <taxon>Hyphomicrobiales</taxon>
        <taxon>Boseaceae</taxon>
        <taxon>Bosea</taxon>
    </lineage>
</organism>
<protein>
    <submittedName>
        <fullName evidence="1">Uncharacterized protein</fullName>
    </submittedName>
</protein>
<gene>
    <name evidence="1" type="ORF">ACFPN9_08680</name>
</gene>
<comment type="caution">
    <text evidence="1">The sequence shown here is derived from an EMBL/GenBank/DDBJ whole genome shotgun (WGS) entry which is preliminary data.</text>
</comment>
<reference evidence="2" key="1">
    <citation type="journal article" date="2019" name="Int. J. Syst. Evol. Microbiol.">
        <title>The Global Catalogue of Microorganisms (GCM) 10K type strain sequencing project: providing services to taxonomists for standard genome sequencing and annotation.</title>
        <authorList>
            <consortium name="The Broad Institute Genomics Platform"/>
            <consortium name="The Broad Institute Genome Sequencing Center for Infectious Disease"/>
            <person name="Wu L."/>
            <person name="Ma J."/>
        </authorList>
    </citation>
    <scope>NUCLEOTIDE SEQUENCE [LARGE SCALE GENOMIC DNA]</scope>
    <source>
        <strain evidence="2">CCUG 43117</strain>
    </source>
</reference>
<accession>A0ABW0NZC4</accession>
<dbReference type="EMBL" id="JBHSLU010000017">
    <property type="protein sequence ID" value="MFC5505331.1"/>
    <property type="molecule type" value="Genomic_DNA"/>
</dbReference>
<evidence type="ECO:0000313" key="2">
    <source>
        <dbReference type="Proteomes" id="UP001596060"/>
    </source>
</evidence>
<proteinExistence type="predicted"/>
<name>A0ABW0NZC4_9HYPH</name>
<sequence>MGEGWTRNAYGVKDGANMYRTIKGVRWEWWSAGNIDALRAAGLRCRKSGGEIFIHPDDEERAWTLTYGSPRNSKSEEK</sequence>
<evidence type="ECO:0000313" key="1">
    <source>
        <dbReference type="EMBL" id="MFC5505331.1"/>
    </source>
</evidence>
<dbReference type="Proteomes" id="UP001596060">
    <property type="component" value="Unassembled WGS sequence"/>
</dbReference>
<dbReference type="RefSeq" id="WP_068204644.1">
    <property type="nucleotide sequence ID" value="NZ_JBHSLU010000017.1"/>
</dbReference>